<comment type="similarity">
    <text evidence="2 7">Belongs to the glucose-6-phosphate dehydrogenase family.</text>
</comment>
<dbReference type="GO" id="GO:0009051">
    <property type="term" value="P:pentose-phosphate shunt, oxidative branch"/>
    <property type="evidence" value="ECO:0007669"/>
    <property type="project" value="TreeGrafter"/>
</dbReference>
<keyword evidence="3 7" id="KW-0313">Glucose metabolism</keyword>
<evidence type="ECO:0000313" key="10">
    <source>
        <dbReference type="EMBL" id="PJJ75832.1"/>
    </source>
</evidence>
<feature type="binding site" evidence="7">
    <location>
        <position position="223"/>
    </location>
    <ligand>
        <name>substrate</name>
    </ligand>
</feature>
<feature type="active site" description="Proton acceptor" evidence="7">
    <location>
        <position position="247"/>
    </location>
</feature>
<evidence type="ECO:0000256" key="7">
    <source>
        <dbReference type="HAMAP-Rule" id="MF_00966"/>
    </source>
</evidence>
<dbReference type="Gene3D" id="3.40.50.720">
    <property type="entry name" value="NAD(P)-binding Rossmann-like Domain"/>
    <property type="match status" value="1"/>
</dbReference>
<dbReference type="GO" id="GO:0005829">
    <property type="term" value="C:cytosol"/>
    <property type="evidence" value="ECO:0007669"/>
    <property type="project" value="TreeGrafter"/>
</dbReference>
<evidence type="ECO:0000256" key="6">
    <source>
        <dbReference type="ARBA" id="ARBA00023277"/>
    </source>
</evidence>
<feature type="domain" description="Glucose-6-phosphate dehydrogenase C-terminal" evidence="9">
    <location>
        <begin position="196"/>
        <end position="494"/>
    </location>
</feature>
<evidence type="ECO:0000313" key="11">
    <source>
        <dbReference type="Proteomes" id="UP000230000"/>
    </source>
</evidence>
<accession>A0A2M9CV96</accession>
<evidence type="ECO:0000256" key="2">
    <source>
        <dbReference type="ARBA" id="ARBA00009975"/>
    </source>
</evidence>
<comment type="caution">
    <text evidence="10">The sequence shown here is derived from an EMBL/GenBank/DDBJ whole genome shotgun (WGS) entry which is preliminary data.</text>
</comment>
<comment type="catalytic activity">
    <reaction evidence="7">
        <text>D-glucose 6-phosphate + NADP(+) = 6-phospho-D-glucono-1,5-lactone + NADPH + H(+)</text>
        <dbReference type="Rhea" id="RHEA:15841"/>
        <dbReference type="ChEBI" id="CHEBI:15378"/>
        <dbReference type="ChEBI" id="CHEBI:57783"/>
        <dbReference type="ChEBI" id="CHEBI:57955"/>
        <dbReference type="ChEBI" id="CHEBI:58349"/>
        <dbReference type="ChEBI" id="CHEBI:61548"/>
        <dbReference type="EC" id="1.1.1.49"/>
    </reaction>
</comment>
<keyword evidence="11" id="KW-1185">Reference proteome</keyword>
<keyword evidence="4 7" id="KW-0521">NADP</keyword>
<reference evidence="10 11" key="1">
    <citation type="submission" date="2017-11" db="EMBL/GenBank/DDBJ databases">
        <title>Genomic Encyclopedia of Archaeal and Bacterial Type Strains, Phase II (KMG-II): From Individual Species to Whole Genera.</title>
        <authorList>
            <person name="Goeker M."/>
        </authorList>
    </citation>
    <scope>NUCLEOTIDE SEQUENCE [LARGE SCALE GENOMIC DNA]</scope>
    <source>
        <strain evidence="10 11">DSM 27268</strain>
    </source>
</reference>
<dbReference type="InterPro" id="IPR019796">
    <property type="entry name" value="G6P_DH_AS"/>
</dbReference>
<dbReference type="InterPro" id="IPR001282">
    <property type="entry name" value="G6P_DH"/>
</dbReference>
<dbReference type="SUPFAM" id="SSF55347">
    <property type="entry name" value="Glyceraldehyde-3-phosphate dehydrogenase-like, C-terminal domain"/>
    <property type="match status" value="1"/>
</dbReference>
<dbReference type="RefSeq" id="WP_100314387.1">
    <property type="nucleotide sequence ID" value="NZ_PGFG01000001.1"/>
</dbReference>
<feature type="binding site" evidence="7">
    <location>
        <position position="242"/>
    </location>
    <ligand>
        <name>substrate</name>
    </ligand>
</feature>
<dbReference type="GO" id="GO:0050661">
    <property type="term" value="F:NADP binding"/>
    <property type="evidence" value="ECO:0007669"/>
    <property type="project" value="UniProtKB-UniRule"/>
</dbReference>
<evidence type="ECO:0000259" key="8">
    <source>
        <dbReference type="Pfam" id="PF00479"/>
    </source>
</evidence>
<proteinExistence type="inferred from homology"/>
<comment type="function">
    <text evidence="7">Catalyzes the oxidation of glucose 6-phosphate to 6-phosphogluconolactone.</text>
</comment>
<dbReference type="PANTHER" id="PTHR23429:SF0">
    <property type="entry name" value="GLUCOSE-6-PHOSPHATE 1-DEHYDROGENASE"/>
    <property type="match status" value="1"/>
</dbReference>
<feature type="binding site" evidence="7">
    <location>
        <begin position="92"/>
        <end position="93"/>
    </location>
    <ligand>
        <name>NADP(+)</name>
        <dbReference type="ChEBI" id="CHEBI:58349"/>
    </ligand>
</feature>
<dbReference type="OrthoDB" id="9802739at2"/>
<feature type="binding site" evidence="7">
    <location>
        <position position="155"/>
    </location>
    <ligand>
        <name>NADP(+)</name>
        <dbReference type="ChEBI" id="CHEBI:58349"/>
    </ligand>
</feature>
<comment type="caution">
    <text evidence="7">Lacks conserved residue(s) required for the propagation of feature annotation.</text>
</comment>
<keyword evidence="6 7" id="KW-0119">Carbohydrate metabolism</keyword>
<dbReference type="EMBL" id="PGFG01000001">
    <property type="protein sequence ID" value="PJJ75832.1"/>
    <property type="molecule type" value="Genomic_DNA"/>
</dbReference>
<dbReference type="InterPro" id="IPR022675">
    <property type="entry name" value="G6P_DH_C"/>
</dbReference>
<evidence type="ECO:0000256" key="3">
    <source>
        <dbReference type="ARBA" id="ARBA00022526"/>
    </source>
</evidence>
<dbReference type="NCBIfam" id="TIGR00871">
    <property type="entry name" value="zwf"/>
    <property type="match status" value="1"/>
</dbReference>
<sequence>MSTHSKPEPAIFFILGGSGDLTYRKLIPALYNLFLDDWMPEQFHIIGIGRTAYSNEKYKAHLLEGIHKFSRRKNHIEHWNEFSEHIEYLKMDVEDDQAYQSISKIVQDKEKLFGAHPNVIFYLAVAPQLVPDIAKHLGQLNICADQKCCRIVVEKPFGHDLQSAHELNQLLQSMFDESQIYRIDHYLGKETVQNILAFRFANALFEPIWNRNYIDHIQITAAESVGLEGRNSYYEKAGALRDMVQNHILQLLCMIAMEAPVSFDANEIRNKKVDVLNAIRKIRKEEVQDYAVRGQYGPGWMKGQKVVGYRQEKGVNPESPVETFAAVKFYVDNWRWQGVPFYVRTGKYLHEKTTIIVLQFRPAPHYAFPPEAAETWRPNRLTISIQPNMDIRIRFQAKRPGQKMTLSPVDMVFNYEEAYEDHSPEAYETLLLDIMEGDATLFMRADQVEAAWRVITPILEAWQNRPPVDFPNYAPGTWGPEDAEALIARDGHNWITLPPLHQEHEG</sequence>
<feature type="binding site" evidence="7">
    <location>
        <position position="185"/>
    </location>
    <ligand>
        <name>substrate</name>
    </ligand>
</feature>
<dbReference type="Pfam" id="PF02781">
    <property type="entry name" value="G6PD_C"/>
    <property type="match status" value="1"/>
</dbReference>
<feature type="binding site" evidence="7">
    <location>
        <position position="352"/>
    </location>
    <ligand>
        <name>substrate</name>
    </ligand>
</feature>
<feature type="binding site" evidence="7">
    <location>
        <position position="189"/>
    </location>
    <ligand>
        <name>substrate</name>
    </ligand>
</feature>
<evidence type="ECO:0000256" key="4">
    <source>
        <dbReference type="ARBA" id="ARBA00022857"/>
    </source>
</evidence>
<dbReference type="PANTHER" id="PTHR23429">
    <property type="entry name" value="GLUCOSE-6-PHOSPHATE 1-DEHYDROGENASE G6PD"/>
    <property type="match status" value="1"/>
</dbReference>
<name>A0A2M9CV96_9BACT</name>
<dbReference type="SUPFAM" id="SSF51735">
    <property type="entry name" value="NAD(P)-binding Rossmann-fold domains"/>
    <property type="match status" value="1"/>
</dbReference>
<dbReference type="AlphaFoldDB" id="A0A2M9CV96"/>
<dbReference type="PRINTS" id="PR00079">
    <property type="entry name" value="G6PDHDRGNASE"/>
</dbReference>
<evidence type="ECO:0000256" key="1">
    <source>
        <dbReference type="ARBA" id="ARBA00004937"/>
    </source>
</evidence>
<dbReference type="EC" id="1.1.1.49" evidence="7"/>
<dbReference type="PROSITE" id="PS00069">
    <property type="entry name" value="G6P_DEHYDROGENASE"/>
    <property type="match status" value="1"/>
</dbReference>
<dbReference type="Proteomes" id="UP000230000">
    <property type="component" value="Unassembled WGS sequence"/>
</dbReference>
<gene>
    <name evidence="7" type="primary">zwf</name>
    <name evidence="10" type="ORF">BXY57_1423</name>
</gene>
<evidence type="ECO:0000259" key="9">
    <source>
        <dbReference type="Pfam" id="PF02781"/>
    </source>
</evidence>
<dbReference type="Pfam" id="PF00479">
    <property type="entry name" value="G6PD_N"/>
    <property type="match status" value="1"/>
</dbReference>
<dbReference type="Gene3D" id="3.30.360.10">
    <property type="entry name" value="Dihydrodipicolinate Reductase, domain 2"/>
    <property type="match status" value="1"/>
</dbReference>
<feature type="binding site" evidence="7">
    <location>
        <position position="50"/>
    </location>
    <ligand>
        <name>NADP(+)</name>
        <dbReference type="ChEBI" id="CHEBI:58349"/>
    </ligand>
</feature>
<dbReference type="NCBIfam" id="NF009492">
    <property type="entry name" value="PRK12853.1-3"/>
    <property type="match status" value="1"/>
</dbReference>
<dbReference type="UniPathway" id="UPA00115">
    <property type="reaction ID" value="UER00408"/>
</dbReference>
<evidence type="ECO:0000256" key="5">
    <source>
        <dbReference type="ARBA" id="ARBA00023002"/>
    </source>
</evidence>
<dbReference type="HAMAP" id="MF_00966">
    <property type="entry name" value="G6PD"/>
    <property type="match status" value="1"/>
</dbReference>
<protein>
    <recommendedName>
        <fullName evidence="7">Glucose-6-phosphate 1-dehydrogenase</fullName>
        <shortName evidence="7">G6PD</shortName>
        <ecNumber evidence="7">1.1.1.49</ecNumber>
    </recommendedName>
</protein>
<feature type="binding site" evidence="7">
    <location>
        <position position="347"/>
    </location>
    <ligand>
        <name>substrate</name>
    </ligand>
</feature>
<dbReference type="GO" id="GO:0006006">
    <property type="term" value="P:glucose metabolic process"/>
    <property type="evidence" value="ECO:0007669"/>
    <property type="project" value="UniProtKB-KW"/>
</dbReference>
<keyword evidence="5 7" id="KW-0560">Oxidoreductase</keyword>
<organism evidence="10 11">
    <name type="scientific">Thermoflavifilum aggregans</name>
    <dbReference type="NCBI Taxonomy" id="454188"/>
    <lineage>
        <taxon>Bacteria</taxon>
        <taxon>Pseudomonadati</taxon>
        <taxon>Bacteroidota</taxon>
        <taxon>Chitinophagia</taxon>
        <taxon>Chitinophagales</taxon>
        <taxon>Chitinophagaceae</taxon>
        <taxon>Thermoflavifilum</taxon>
    </lineage>
</organism>
<dbReference type="GO" id="GO:0004345">
    <property type="term" value="F:glucose-6-phosphate dehydrogenase activity"/>
    <property type="evidence" value="ECO:0007669"/>
    <property type="project" value="UniProtKB-UniRule"/>
</dbReference>
<dbReference type="PIRSF" id="PIRSF000110">
    <property type="entry name" value="G6PD"/>
    <property type="match status" value="1"/>
</dbReference>
<dbReference type="InterPro" id="IPR036291">
    <property type="entry name" value="NAD(P)-bd_dom_sf"/>
</dbReference>
<dbReference type="InterPro" id="IPR022674">
    <property type="entry name" value="G6P_DH_NAD-bd"/>
</dbReference>
<feature type="domain" description="Glucose-6-phosphate dehydrogenase NAD-binding" evidence="8">
    <location>
        <begin position="14"/>
        <end position="194"/>
    </location>
</feature>
<comment type="pathway">
    <text evidence="1 7">Carbohydrate degradation; pentose phosphate pathway; D-ribulose 5-phosphate from D-glucose 6-phosphate (oxidative stage): step 1/3.</text>
</comment>